<dbReference type="Gene3D" id="2.30.130.40">
    <property type="entry name" value="LON domain-like"/>
    <property type="match status" value="1"/>
</dbReference>
<dbReference type="InterPro" id="IPR001841">
    <property type="entry name" value="Znf_RING"/>
</dbReference>
<evidence type="ECO:0000313" key="9">
    <source>
        <dbReference type="EMBL" id="OWF53763.1"/>
    </source>
</evidence>
<reference evidence="9 10" key="1">
    <citation type="journal article" date="2017" name="Nat. Ecol. Evol.">
        <title>Scallop genome provides insights into evolution of bilaterian karyotype and development.</title>
        <authorList>
            <person name="Wang S."/>
            <person name="Zhang J."/>
            <person name="Jiao W."/>
            <person name="Li J."/>
            <person name="Xun X."/>
            <person name="Sun Y."/>
            <person name="Guo X."/>
            <person name="Huan P."/>
            <person name="Dong B."/>
            <person name="Zhang L."/>
            <person name="Hu X."/>
            <person name="Sun X."/>
            <person name="Wang J."/>
            <person name="Zhao C."/>
            <person name="Wang Y."/>
            <person name="Wang D."/>
            <person name="Huang X."/>
            <person name="Wang R."/>
            <person name="Lv J."/>
            <person name="Li Y."/>
            <person name="Zhang Z."/>
            <person name="Liu B."/>
            <person name="Lu W."/>
            <person name="Hui Y."/>
            <person name="Liang J."/>
            <person name="Zhou Z."/>
            <person name="Hou R."/>
            <person name="Li X."/>
            <person name="Liu Y."/>
            <person name="Li H."/>
            <person name="Ning X."/>
            <person name="Lin Y."/>
            <person name="Zhao L."/>
            <person name="Xing Q."/>
            <person name="Dou J."/>
            <person name="Li Y."/>
            <person name="Mao J."/>
            <person name="Guo H."/>
            <person name="Dou H."/>
            <person name="Li T."/>
            <person name="Mu C."/>
            <person name="Jiang W."/>
            <person name="Fu Q."/>
            <person name="Fu X."/>
            <person name="Miao Y."/>
            <person name="Liu J."/>
            <person name="Yu Q."/>
            <person name="Li R."/>
            <person name="Liao H."/>
            <person name="Li X."/>
            <person name="Kong Y."/>
            <person name="Jiang Z."/>
            <person name="Chourrout D."/>
            <person name="Li R."/>
            <person name="Bao Z."/>
        </authorList>
    </citation>
    <scope>NUCLEOTIDE SEQUENCE [LARGE SCALE GENOMIC DNA]</scope>
    <source>
        <strain evidence="9 10">PY_sf001</strain>
    </source>
</reference>
<dbReference type="InterPro" id="IPR015947">
    <property type="entry name" value="PUA-like_sf"/>
</dbReference>
<evidence type="ECO:0000256" key="3">
    <source>
        <dbReference type="ARBA" id="ARBA00022833"/>
    </source>
</evidence>
<dbReference type="PROSITE" id="PS50005">
    <property type="entry name" value="TPR"/>
    <property type="match status" value="1"/>
</dbReference>
<dbReference type="PROSITE" id="PS50089">
    <property type="entry name" value="ZF_RING_2"/>
    <property type="match status" value="2"/>
</dbReference>
<dbReference type="InterPro" id="IPR027370">
    <property type="entry name" value="Znf-RING_euk"/>
</dbReference>
<evidence type="ECO:0000259" key="7">
    <source>
        <dbReference type="PROSITE" id="PS50089"/>
    </source>
</evidence>
<organism evidence="9 10">
    <name type="scientific">Mizuhopecten yessoensis</name>
    <name type="common">Japanese scallop</name>
    <name type="synonym">Patinopecten yessoensis</name>
    <dbReference type="NCBI Taxonomy" id="6573"/>
    <lineage>
        <taxon>Eukaryota</taxon>
        <taxon>Metazoa</taxon>
        <taxon>Spiralia</taxon>
        <taxon>Lophotrochozoa</taxon>
        <taxon>Mollusca</taxon>
        <taxon>Bivalvia</taxon>
        <taxon>Autobranchia</taxon>
        <taxon>Pteriomorphia</taxon>
        <taxon>Pectinida</taxon>
        <taxon>Pectinoidea</taxon>
        <taxon>Pectinidae</taxon>
        <taxon>Mizuhopecten</taxon>
    </lineage>
</organism>
<feature type="repeat" description="TPR" evidence="5">
    <location>
        <begin position="167"/>
        <end position="200"/>
    </location>
</feature>
<dbReference type="Gene3D" id="1.25.40.10">
    <property type="entry name" value="Tetratricopeptide repeat domain"/>
    <property type="match status" value="2"/>
</dbReference>
<dbReference type="InterPro" id="IPR013083">
    <property type="entry name" value="Znf_RING/FYVE/PHD"/>
</dbReference>
<dbReference type="PANTHER" id="PTHR23327:SF42">
    <property type="entry name" value="LON PEPTIDASE N-TERMINAL DOMAIN AND RING FINGER PROTEIN C14F5.10C"/>
    <property type="match status" value="1"/>
</dbReference>
<dbReference type="SUPFAM" id="SSF48452">
    <property type="entry name" value="TPR-like"/>
    <property type="match status" value="2"/>
</dbReference>
<dbReference type="Gene3D" id="3.30.40.10">
    <property type="entry name" value="Zinc/RING finger domain, C3HC4 (zinc finger)"/>
    <property type="match status" value="2"/>
</dbReference>
<keyword evidence="1" id="KW-0479">Metal-binding</keyword>
<dbReference type="Pfam" id="PF13923">
    <property type="entry name" value="zf-C3HC4_2"/>
    <property type="match status" value="1"/>
</dbReference>
<dbReference type="CDD" id="cd16513">
    <property type="entry name" value="RING-HC_LONFs_rpt1"/>
    <property type="match status" value="1"/>
</dbReference>
<dbReference type="PROSITE" id="PS00518">
    <property type="entry name" value="ZF_RING_1"/>
    <property type="match status" value="2"/>
</dbReference>
<dbReference type="GO" id="GO:0005737">
    <property type="term" value="C:cytoplasm"/>
    <property type="evidence" value="ECO:0007669"/>
    <property type="project" value="UniProtKB-ARBA"/>
</dbReference>
<feature type="domain" description="RING-type" evidence="7">
    <location>
        <begin position="100"/>
        <end position="135"/>
    </location>
</feature>
<evidence type="ECO:0000256" key="6">
    <source>
        <dbReference type="SAM" id="MobiDB-lite"/>
    </source>
</evidence>
<dbReference type="Pfam" id="PF02190">
    <property type="entry name" value="LON_substr_bdg"/>
    <property type="match status" value="1"/>
</dbReference>
<dbReference type="InterPro" id="IPR011990">
    <property type="entry name" value="TPR-like_helical_dom_sf"/>
</dbReference>
<dbReference type="SMART" id="SM00184">
    <property type="entry name" value="RING"/>
    <property type="match status" value="2"/>
</dbReference>
<dbReference type="SMART" id="SM00028">
    <property type="entry name" value="TPR"/>
    <property type="match status" value="4"/>
</dbReference>
<dbReference type="InterPro" id="IPR017907">
    <property type="entry name" value="Znf_RING_CS"/>
</dbReference>
<dbReference type="PANTHER" id="PTHR23327">
    <property type="entry name" value="RING FINGER PROTEIN 127"/>
    <property type="match status" value="1"/>
</dbReference>
<evidence type="ECO:0000256" key="5">
    <source>
        <dbReference type="PROSITE-ProRule" id="PRU00339"/>
    </source>
</evidence>
<evidence type="ECO:0000259" key="8">
    <source>
        <dbReference type="PROSITE" id="PS51787"/>
    </source>
</evidence>
<feature type="domain" description="Lon N-terminal" evidence="8">
    <location>
        <begin position="545"/>
        <end position="756"/>
    </location>
</feature>
<dbReference type="CDD" id="cd16514">
    <property type="entry name" value="RING-HC_LONFs_rpt2"/>
    <property type="match status" value="1"/>
</dbReference>
<name>A0A210QYC7_MIZYE</name>
<dbReference type="GO" id="GO:0008270">
    <property type="term" value="F:zinc ion binding"/>
    <property type="evidence" value="ECO:0007669"/>
    <property type="project" value="UniProtKB-KW"/>
</dbReference>
<dbReference type="STRING" id="6573.A0A210QYC7"/>
<feature type="region of interest" description="Disordered" evidence="6">
    <location>
        <begin position="357"/>
        <end position="441"/>
    </location>
</feature>
<comment type="caution">
    <text evidence="9">The sequence shown here is derived from an EMBL/GenBank/DDBJ whole genome shotgun (WGS) entry which is preliminary data.</text>
</comment>
<evidence type="ECO:0000256" key="1">
    <source>
        <dbReference type="ARBA" id="ARBA00022723"/>
    </source>
</evidence>
<dbReference type="InterPro" id="IPR046336">
    <property type="entry name" value="Lon_prtase_N_sf"/>
</dbReference>
<keyword evidence="5" id="KW-0802">TPR repeat</keyword>
<dbReference type="EMBL" id="NEDP02001217">
    <property type="protein sequence ID" value="OWF53763.1"/>
    <property type="molecule type" value="Genomic_DNA"/>
</dbReference>
<dbReference type="Proteomes" id="UP000242188">
    <property type="component" value="Unassembled WGS sequence"/>
</dbReference>
<proteinExistence type="predicted"/>
<sequence>MVDLARQAFNTNNFELAVDVYERTIREHGPSSDLYFGLADSFARSGQFERAFESYCSAFRLTNSIRPGVLKHLVTALVEAVKQDSVVEDAMMNKNCIFTCVLCRGLLSDPVTIPCGHTFCRKCVERDQSKICKRCGKANHFVNVSSIKTNVLLKQVIDVWFPSECEALRLKSEGNIFFERREFEKAINLYNKAILLAPNDHLLLSNRSHAYASLDKYEEALRDGELVIRLRPDWPKGYFRKGCALYGLGRYGDAVVVLLQCLAMDPTIILAKNYLSKALHKILSPLPSNDPKAGVISSHLSPAKLQQLIMSNFSSAILQPDIAMDTIMTLKNIITETVTTATSFAVTNQEHMPLFEFKPDMHESGPSSAKGQAAAGWQEEAEKGSHYSSAPNSRSGSPFLEQRRSRSQSPPCQGHKRTRNTSGATPTSPFQESPFKLHKNDPKLPIDAVEIKPELLNQEDFECSLCYRLLYEPVTTPCGHAFCRHCLDRCLDHQSQCPLCKSSLVEYLAERRQTITENIAGIVETYFRQELEQRRKTHEDEMEELSRMVTDQHEIPVFVCTMAFPGIPCPLHIFEPRYRLMVRQCMESGTRQFGMCTGNGDSEQGFSEFGCMLEIRDVQFFPDGRSLVDTIGGKRFKVISQGHKDGYDTAKVEFLTDQPISEVDHPRISVLQTEVYGLAKSWLDKLTGMQREQILRHLGQFPGLEQDFHNNPNGSAWLWWTLSVLPLDTRIQMTMLAMRSYEERLNGIKRILMYMQRQR</sequence>
<dbReference type="OrthoDB" id="264917at2759"/>
<dbReference type="InterPro" id="IPR019734">
    <property type="entry name" value="TPR_rpt"/>
</dbReference>
<evidence type="ECO:0000313" key="10">
    <source>
        <dbReference type="Proteomes" id="UP000242188"/>
    </source>
</evidence>
<feature type="domain" description="RING-type" evidence="7">
    <location>
        <begin position="463"/>
        <end position="501"/>
    </location>
</feature>
<dbReference type="SMART" id="SM00464">
    <property type="entry name" value="LON"/>
    <property type="match status" value="1"/>
</dbReference>
<evidence type="ECO:0000256" key="2">
    <source>
        <dbReference type="ARBA" id="ARBA00022771"/>
    </source>
</evidence>
<dbReference type="AlphaFoldDB" id="A0A210QYC7"/>
<dbReference type="SUPFAM" id="SSF88697">
    <property type="entry name" value="PUA domain-like"/>
    <property type="match status" value="1"/>
</dbReference>
<dbReference type="InterPro" id="IPR003111">
    <property type="entry name" value="Lon_prtase_N"/>
</dbReference>
<keyword evidence="10" id="KW-1185">Reference proteome</keyword>
<gene>
    <name evidence="9" type="ORF">KP79_PYT12202</name>
</gene>
<protein>
    <submittedName>
        <fullName evidence="9">LON peptidase N-terminal domain and RING finger protein 1</fullName>
    </submittedName>
</protein>
<dbReference type="Pfam" id="PF13181">
    <property type="entry name" value="TPR_8"/>
    <property type="match status" value="1"/>
</dbReference>
<evidence type="ECO:0000256" key="4">
    <source>
        <dbReference type="PROSITE-ProRule" id="PRU00175"/>
    </source>
</evidence>
<accession>A0A210QYC7</accession>
<keyword evidence="3" id="KW-0862">Zinc</keyword>
<dbReference type="Pfam" id="PF13432">
    <property type="entry name" value="TPR_16"/>
    <property type="match status" value="1"/>
</dbReference>
<dbReference type="PROSITE" id="PS51787">
    <property type="entry name" value="LON_N"/>
    <property type="match status" value="1"/>
</dbReference>
<dbReference type="Pfam" id="PF13445">
    <property type="entry name" value="zf-RING_UBOX"/>
    <property type="match status" value="1"/>
</dbReference>
<feature type="compositionally biased region" description="Polar residues" evidence="6">
    <location>
        <begin position="420"/>
        <end position="431"/>
    </location>
</feature>
<keyword evidence="2 4" id="KW-0863">Zinc-finger</keyword>
<feature type="compositionally biased region" description="Low complexity" evidence="6">
    <location>
        <begin position="369"/>
        <end position="378"/>
    </location>
</feature>
<dbReference type="GO" id="GO:0061630">
    <property type="term" value="F:ubiquitin protein ligase activity"/>
    <property type="evidence" value="ECO:0007669"/>
    <property type="project" value="TreeGrafter"/>
</dbReference>
<feature type="compositionally biased region" description="Polar residues" evidence="6">
    <location>
        <begin position="386"/>
        <end position="396"/>
    </location>
</feature>
<dbReference type="SUPFAM" id="SSF57850">
    <property type="entry name" value="RING/U-box"/>
    <property type="match status" value="2"/>
</dbReference>